<dbReference type="EMBL" id="CAJVQA010007186">
    <property type="protein sequence ID" value="CAG8652991.1"/>
    <property type="molecule type" value="Genomic_DNA"/>
</dbReference>
<sequence length="95" mass="11144">DQSLRNASNKVFSEVDKMLCIWHIIEQNLKTNCHRLFDSNDDYEVFKNKVEALHLTFDEKKIELAMESVKQAAKKAHNQKKSLTYIESLMKDSKL</sequence>
<keyword evidence="2" id="KW-1185">Reference proteome</keyword>
<dbReference type="AlphaFoldDB" id="A0A9N9DYE7"/>
<dbReference type="Proteomes" id="UP000789759">
    <property type="component" value="Unassembled WGS sequence"/>
</dbReference>
<organism evidence="1 2">
    <name type="scientific">Cetraspora pellucida</name>
    <dbReference type="NCBI Taxonomy" id="1433469"/>
    <lineage>
        <taxon>Eukaryota</taxon>
        <taxon>Fungi</taxon>
        <taxon>Fungi incertae sedis</taxon>
        <taxon>Mucoromycota</taxon>
        <taxon>Glomeromycotina</taxon>
        <taxon>Glomeromycetes</taxon>
        <taxon>Diversisporales</taxon>
        <taxon>Gigasporaceae</taxon>
        <taxon>Cetraspora</taxon>
    </lineage>
</organism>
<name>A0A9N9DYE7_9GLOM</name>
<protein>
    <submittedName>
        <fullName evidence="1">12086_t:CDS:1</fullName>
    </submittedName>
</protein>
<dbReference type="OrthoDB" id="2422440at2759"/>
<proteinExistence type="predicted"/>
<evidence type="ECO:0000313" key="1">
    <source>
        <dbReference type="EMBL" id="CAG8652991.1"/>
    </source>
</evidence>
<gene>
    <name evidence="1" type="ORF">CPELLU_LOCUS9431</name>
</gene>
<feature type="non-terminal residue" evidence="1">
    <location>
        <position position="1"/>
    </location>
</feature>
<evidence type="ECO:0000313" key="2">
    <source>
        <dbReference type="Proteomes" id="UP000789759"/>
    </source>
</evidence>
<reference evidence="1" key="1">
    <citation type="submission" date="2021-06" db="EMBL/GenBank/DDBJ databases">
        <authorList>
            <person name="Kallberg Y."/>
            <person name="Tangrot J."/>
            <person name="Rosling A."/>
        </authorList>
    </citation>
    <scope>NUCLEOTIDE SEQUENCE</scope>
    <source>
        <strain evidence="1">FL966</strain>
    </source>
</reference>
<comment type="caution">
    <text evidence="1">The sequence shown here is derived from an EMBL/GenBank/DDBJ whole genome shotgun (WGS) entry which is preliminary data.</text>
</comment>
<accession>A0A9N9DYE7</accession>